<keyword evidence="3" id="KW-1133">Transmembrane helix</keyword>
<protein>
    <submittedName>
        <fullName evidence="4">Predicted membrane protein</fullName>
    </submittedName>
</protein>
<dbReference type="GeneID" id="41335796"/>
<sequence length="299" mass="33906">MSIGSSVTGFFEQIINPIKERLSSPLGSAFAAFWLAFNWHIIYYFLMSNDSVDHKITFIKTTMYSIDSGLIFPLIWATGFCLVFPLLKNIANTVWSLSDNWSSQFSGFVLKNSTRLTKEEQEQHLALLEERTQEHQAAVDSYKREISELKGLLKKVDALKSHDAKSNGSEMESERTEQADPDEVTSSELIQIIKSTDGSHRLKKYLAQQLLLNVDNQIHKKELQRYEAIIELLAKEHPHGWVITDITAPSNQRTSVHAVKADIEKMSMAGIAEVDDTREKSKAFLSHDTVNFIVNSIDE</sequence>
<dbReference type="AlphaFoldDB" id="Q5QUX0"/>
<evidence type="ECO:0000313" key="5">
    <source>
        <dbReference type="Proteomes" id="UP000001171"/>
    </source>
</evidence>
<dbReference type="EMBL" id="AE017340">
    <property type="protein sequence ID" value="AAV81486.1"/>
    <property type="molecule type" value="Genomic_DNA"/>
</dbReference>
<dbReference type="RefSeq" id="WP_011233898.1">
    <property type="nucleotide sequence ID" value="NC_006512.1"/>
</dbReference>
<dbReference type="KEGG" id="ilo:IL0645"/>
<evidence type="ECO:0000256" key="1">
    <source>
        <dbReference type="SAM" id="Coils"/>
    </source>
</evidence>
<dbReference type="OrthoDB" id="8914075at2"/>
<organism evidence="4 5">
    <name type="scientific">Idiomarina loihiensis (strain ATCC BAA-735 / DSM 15497 / L2-TR)</name>
    <dbReference type="NCBI Taxonomy" id="283942"/>
    <lineage>
        <taxon>Bacteria</taxon>
        <taxon>Pseudomonadati</taxon>
        <taxon>Pseudomonadota</taxon>
        <taxon>Gammaproteobacteria</taxon>
        <taxon>Alteromonadales</taxon>
        <taxon>Idiomarinaceae</taxon>
        <taxon>Idiomarina</taxon>
    </lineage>
</organism>
<dbReference type="HOGENOM" id="CLU_929919_0_0_6"/>
<feature type="region of interest" description="Disordered" evidence="2">
    <location>
        <begin position="160"/>
        <end position="184"/>
    </location>
</feature>
<keyword evidence="3" id="KW-0472">Membrane</keyword>
<gene>
    <name evidence="4" type="ordered locus">IL0645</name>
</gene>
<proteinExistence type="predicted"/>
<evidence type="ECO:0000256" key="2">
    <source>
        <dbReference type="SAM" id="MobiDB-lite"/>
    </source>
</evidence>
<keyword evidence="3" id="KW-0812">Transmembrane</keyword>
<keyword evidence="5" id="KW-1185">Reference proteome</keyword>
<name>Q5QUX0_IDILO</name>
<keyword evidence="1" id="KW-0175">Coiled coil</keyword>
<evidence type="ECO:0000313" key="4">
    <source>
        <dbReference type="EMBL" id="AAV81486.1"/>
    </source>
</evidence>
<accession>Q5QUX0</accession>
<dbReference type="eggNOG" id="COG1196">
    <property type="taxonomic scope" value="Bacteria"/>
</dbReference>
<feature type="transmembrane region" description="Helical" evidence="3">
    <location>
        <begin position="26"/>
        <end position="46"/>
    </location>
</feature>
<reference evidence="4 5" key="1">
    <citation type="journal article" date="2004" name="Proc. Natl. Acad. Sci. U.S.A.">
        <title>Genome sequence of the deep-sea gamma-proteobacterium Idiomarina loihiensis reveals amino acid fermentation as a source of carbon and energy.</title>
        <authorList>
            <person name="Hou S."/>
            <person name="Saw J.H."/>
            <person name="Lee K.S."/>
            <person name="Freitas T.A."/>
            <person name="Belisle C."/>
            <person name="Kawarabayasi Y."/>
            <person name="Donachie S.P."/>
            <person name="Pikina A."/>
            <person name="Galperin M.Y."/>
            <person name="Koonin E.V."/>
            <person name="Makarova K.S."/>
            <person name="Omelchenko M.V."/>
            <person name="Sorokin A."/>
            <person name="Wolf Y.I."/>
            <person name="Li Q.X."/>
            <person name="Keum Y.S."/>
            <person name="Campbell S."/>
            <person name="Denery J."/>
            <person name="Aizawa S."/>
            <person name="Shibata S."/>
            <person name="Malahoff A."/>
            <person name="Alam M."/>
        </authorList>
    </citation>
    <scope>NUCLEOTIDE SEQUENCE [LARGE SCALE GENOMIC DNA]</scope>
    <source>
        <strain evidence="5">ATCC BAA-735 / DSM 15497 / L2-TR</strain>
    </source>
</reference>
<dbReference type="Proteomes" id="UP000001171">
    <property type="component" value="Chromosome"/>
</dbReference>
<feature type="transmembrane region" description="Helical" evidence="3">
    <location>
        <begin position="66"/>
        <end position="87"/>
    </location>
</feature>
<feature type="coiled-coil region" evidence="1">
    <location>
        <begin position="111"/>
        <end position="159"/>
    </location>
</feature>
<dbReference type="STRING" id="283942.IL0645"/>
<evidence type="ECO:0000256" key="3">
    <source>
        <dbReference type="SAM" id="Phobius"/>
    </source>
</evidence>